<dbReference type="EMBL" id="JBBDHC010000002">
    <property type="protein sequence ID" value="MEJ1248403.1"/>
    <property type="molecule type" value="Genomic_DNA"/>
</dbReference>
<keyword evidence="14 22" id="KW-1133">Transmembrane helix</keyword>
<feature type="binding site" description="axial binding residue" evidence="20">
    <location>
        <position position="143"/>
    </location>
    <ligand>
        <name>heme c</name>
        <dbReference type="ChEBI" id="CHEBI:61717"/>
        <label>1</label>
    </ligand>
    <ligandPart>
        <name>Fe</name>
        <dbReference type="ChEBI" id="CHEBI:18248"/>
    </ligandPart>
</feature>
<comment type="similarity">
    <text evidence="3 19">Belongs to the CcoP / FixP family.</text>
</comment>
<feature type="binding site" description="covalent" evidence="21">
    <location>
        <position position="142"/>
    </location>
    <ligand>
        <name>heme c</name>
        <dbReference type="ChEBI" id="CHEBI:61717"/>
        <label>1</label>
    </ligand>
</feature>
<feature type="binding site" description="covalent" evidence="21">
    <location>
        <position position="229"/>
    </location>
    <ligand>
        <name>heme c</name>
        <dbReference type="ChEBI" id="CHEBI:61717"/>
        <label>2</label>
    </ligand>
</feature>
<comment type="caution">
    <text evidence="24">The sequence shown here is derived from an EMBL/GenBank/DDBJ whole genome shotgun (WGS) entry which is preliminary data.</text>
</comment>
<comment type="pathway">
    <text evidence="2 19">Energy metabolism; oxidative phosphorylation.</text>
</comment>
<evidence type="ECO:0000256" key="7">
    <source>
        <dbReference type="ARBA" id="ARBA00022617"/>
    </source>
</evidence>
<evidence type="ECO:0000256" key="14">
    <source>
        <dbReference type="ARBA" id="ARBA00022989"/>
    </source>
</evidence>
<name>A0AAW9R2K1_9GAMM</name>
<dbReference type="RefSeq" id="WP_337334121.1">
    <property type="nucleotide sequence ID" value="NZ_JBBDHC010000002.1"/>
</dbReference>
<feature type="transmembrane region" description="Helical" evidence="22">
    <location>
        <begin position="58"/>
        <end position="77"/>
    </location>
</feature>
<dbReference type="PROSITE" id="PS51007">
    <property type="entry name" value="CYTC"/>
    <property type="match status" value="2"/>
</dbReference>
<dbReference type="PANTHER" id="PTHR33751">
    <property type="entry name" value="CBB3-TYPE CYTOCHROME C OXIDASE SUBUNIT FIXP"/>
    <property type="match status" value="1"/>
</dbReference>
<keyword evidence="11" id="KW-0677">Repeat</keyword>
<proteinExistence type="inferred from homology"/>
<keyword evidence="18 19" id="KW-0472">Membrane</keyword>
<dbReference type="Gene3D" id="1.10.760.10">
    <property type="entry name" value="Cytochrome c-like domain"/>
    <property type="match status" value="2"/>
</dbReference>
<feature type="transmembrane region" description="Helical" evidence="22">
    <location>
        <begin position="7"/>
        <end position="25"/>
    </location>
</feature>
<dbReference type="InterPro" id="IPR038414">
    <property type="entry name" value="CcoP_N_sf"/>
</dbReference>
<feature type="domain" description="Cytochrome c" evidence="23">
    <location>
        <begin position="213"/>
        <end position="294"/>
    </location>
</feature>
<dbReference type="SUPFAM" id="SSF46626">
    <property type="entry name" value="Cytochrome c"/>
    <property type="match status" value="2"/>
</dbReference>
<keyword evidence="7 19" id="KW-0349">Heme</keyword>
<feature type="binding site" description="covalent" evidence="21">
    <location>
        <position position="226"/>
    </location>
    <ligand>
        <name>heme c</name>
        <dbReference type="ChEBI" id="CHEBI:61717"/>
        <label>2</label>
    </ligand>
</feature>
<comment type="function">
    <text evidence="19">C-type cytochrome. Part of the cbb3-type cytochrome c oxidase complex.</text>
</comment>
<protein>
    <recommendedName>
        <fullName evidence="19">Cbb3-type cytochrome c oxidase subunit</fullName>
    </recommendedName>
</protein>
<dbReference type="InterPro" id="IPR032858">
    <property type="entry name" value="CcoP_N"/>
</dbReference>
<keyword evidence="4 19" id="KW-0813">Transport</keyword>
<evidence type="ECO:0000256" key="22">
    <source>
        <dbReference type="SAM" id="Phobius"/>
    </source>
</evidence>
<evidence type="ECO:0000256" key="5">
    <source>
        <dbReference type="ARBA" id="ARBA00022475"/>
    </source>
</evidence>
<dbReference type="Pfam" id="PF14715">
    <property type="entry name" value="FixP_N"/>
    <property type="match status" value="1"/>
</dbReference>
<sequence>MSAGWSLYVIALIVLNVGGCVWLLWRTSSLRPGDPAPDETGHVWDGDITEYNKPLPRWWINLFYITIVFSIGYLVLYPGFGSFVGTLGWTSVGEHDADAAKARAVLDATFARYEGLPIDEIARDPEAIPLGRKIFANTCATCHGSDAKGARGFPNLTDDDWQWGGSPDDILTTVRHGRQAVMPPFGDVVGGEKGAGEVAVYVQSLSGQRVDAAMAAAGKPKFDMVCVACHGADGGGNPLLGAPNLSDDIWLYGGDFGTIRDAVLKGHNGAMPAHEPIIGETRARVVAAWVWAQSHGGGAQ</sequence>
<dbReference type="GO" id="GO:0016491">
    <property type="term" value="F:oxidoreductase activity"/>
    <property type="evidence" value="ECO:0007669"/>
    <property type="project" value="UniProtKB-KW"/>
</dbReference>
<keyword evidence="12 19" id="KW-0375">Hydrogen ion transport</keyword>
<accession>A0AAW9R2K1</accession>
<evidence type="ECO:0000256" key="13">
    <source>
        <dbReference type="ARBA" id="ARBA00022982"/>
    </source>
</evidence>
<feature type="binding site" description="axial binding residue" evidence="20">
    <location>
        <position position="182"/>
    </location>
    <ligand>
        <name>heme c</name>
        <dbReference type="ChEBI" id="CHEBI:61717"/>
        <label>2</label>
    </ligand>
    <ligandPart>
        <name>Fe</name>
        <dbReference type="ChEBI" id="CHEBI:18248"/>
    </ligandPart>
</feature>
<evidence type="ECO:0000256" key="19">
    <source>
        <dbReference type="PIRNR" id="PIRNR000006"/>
    </source>
</evidence>
<evidence type="ECO:0000256" key="17">
    <source>
        <dbReference type="ARBA" id="ARBA00023065"/>
    </source>
</evidence>
<evidence type="ECO:0000256" key="9">
    <source>
        <dbReference type="ARBA" id="ARBA00022692"/>
    </source>
</evidence>
<keyword evidence="6 19" id="KW-0997">Cell inner membrane</keyword>
<evidence type="ECO:0000256" key="18">
    <source>
        <dbReference type="ARBA" id="ARBA00023136"/>
    </source>
</evidence>
<dbReference type="InterPro" id="IPR036909">
    <property type="entry name" value="Cyt_c-like_dom_sf"/>
</dbReference>
<feature type="domain" description="Cytochrome c" evidence="23">
    <location>
        <begin position="126"/>
        <end position="206"/>
    </location>
</feature>
<evidence type="ECO:0000256" key="3">
    <source>
        <dbReference type="ARBA" id="ARBA00006113"/>
    </source>
</evidence>
<dbReference type="Proteomes" id="UP001364472">
    <property type="component" value="Unassembled WGS sequence"/>
</dbReference>
<dbReference type="InterPro" id="IPR050597">
    <property type="entry name" value="Cytochrome_c_Oxidase_Subunit"/>
</dbReference>
<dbReference type="PIRSF" id="PIRSF000006">
    <property type="entry name" value="Cbb3-Cox_fixP"/>
    <property type="match status" value="1"/>
</dbReference>
<evidence type="ECO:0000256" key="20">
    <source>
        <dbReference type="PIRSR" id="PIRSR000006-1"/>
    </source>
</evidence>
<keyword evidence="13 19" id="KW-0249">Electron transport</keyword>
<evidence type="ECO:0000256" key="6">
    <source>
        <dbReference type="ARBA" id="ARBA00022519"/>
    </source>
</evidence>
<keyword evidence="9 22" id="KW-0812">Transmembrane</keyword>
<evidence type="ECO:0000256" key="16">
    <source>
        <dbReference type="ARBA" id="ARBA00023004"/>
    </source>
</evidence>
<evidence type="ECO:0000256" key="15">
    <source>
        <dbReference type="ARBA" id="ARBA00023002"/>
    </source>
</evidence>
<evidence type="ECO:0000256" key="4">
    <source>
        <dbReference type="ARBA" id="ARBA00022448"/>
    </source>
</evidence>
<keyword evidence="5 19" id="KW-1003">Cell membrane</keyword>
<evidence type="ECO:0000256" key="11">
    <source>
        <dbReference type="ARBA" id="ARBA00022737"/>
    </source>
</evidence>
<dbReference type="GO" id="GO:0046872">
    <property type="term" value="F:metal ion binding"/>
    <property type="evidence" value="ECO:0007669"/>
    <property type="project" value="UniProtKB-KW"/>
</dbReference>
<dbReference type="NCBIfam" id="TIGR00782">
    <property type="entry name" value="ccoP"/>
    <property type="match status" value="1"/>
</dbReference>
<evidence type="ECO:0000256" key="21">
    <source>
        <dbReference type="PIRSR" id="PIRSR000006-2"/>
    </source>
</evidence>
<feature type="binding site" description="covalent" evidence="21">
    <location>
        <position position="139"/>
    </location>
    <ligand>
        <name>heme c</name>
        <dbReference type="ChEBI" id="CHEBI:61717"/>
        <label>1</label>
    </ligand>
</feature>
<dbReference type="GO" id="GO:0009055">
    <property type="term" value="F:electron transfer activity"/>
    <property type="evidence" value="ECO:0007669"/>
    <property type="project" value="InterPro"/>
</dbReference>
<dbReference type="InterPro" id="IPR009056">
    <property type="entry name" value="Cyt_c-like_dom"/>
</dbReference>
<dbReference type="Pfam" id="PF13442">
    <property type="entry name" value="Cytochrome_CBB3"/>
    <property type="match status" value="2"/>
</dbReference>
<comment type="cofactor">
    <cofactor evidence="19 21">
        <name>heme c</name>
        <dbReference type="ChEBI" id="CHEBI:61717"/>
    </cofactor>
    <text evidence="19 21">Binds 2 heme C groups per subunit.</text>
</comment>
<organism evidence="24 25">
    <name type="scientific">Denitratimonas tolerans</name>
    <dbReference type="NCBI Taxonomy" id="1338420"/>
    <lineage>
        <taxon>Bacteria</taxon>
        <taxon>Pseudomonadati</taxon>
        <taxon>Pseudomonadota</taxon>
        <taxon>Gammaproteobacteria</taxon>
        <taxon>Lysobacterales</taxon>
        <taxon>Lysobacteraceae</taxon>
        <taxon>Denitratimonas</taxon>
    </lineage>
</organism>
<dbReference type="InterPro" id="IPR004678">
    <property type="entry name" value="Cyt_c_oxidase_cbb3_su3"/>
</dbReference>
<feature type="binding site" description="axial binding residue" evidence="20">
    <location>
        <position position="230"/>
    </location>
    <ligand>
        <name>heme c</name>
        <dbReference type="ChEBI" id="CHEBI:61717"/>
        <label>2</label>
    </ligand>
    <ligandPart>
        <name>Fe</name>
        <dbReference type="ChEBI" id="CHEBI:18248"/>
    </ligandPart>
</feature>
<evidence type="ECO:0000256" key="12">
    <source>
        <dbReference type="ARBA" id="ARBA00022781"/>
    </source>
</evidence>
<keyword evidence="25" id="KW-1185">Reference proteome</keyword>
<keyword evidence="8 19" id="KW-0679">Respiratory chain</keyword>
<evidence type="ECO:0000259" key="23">
    <source>
        <dbReference type="PROSITE" id="PS51007"/>
    </source>
</evidence>
<dbReference type="Gene3D" id="6.10.280.130">
    <property type="match status" value="1"/>
</dbReference>
<keyword evidence="15 19" id="KW-0560">Oxidoreductase</keyword>
<evidence type="ECO:0000256" key="10">
    <source>
        <dbReference type="ARBA" id="ARBA00022723"/>
    </source>
</evidence>
<evidence type="ECO:0000256" key="1">
    <source>
        <dbReference type="ARBA" id="ARBA00004533"/>
    </source>
</evidence>
<evidence type="ECO:0000313" key="24">
    <source>
        <dbReference type="EMBL" id="MEJ1248403.1"/>
    </source>
</evidence>
<dbReference type="PANTHER" id="PTHR33751:SF1">
    <property type="entry name" value="CBB3-TYPE CYTOCHROME C OXIDASE SUBUNIT FIXP"/>
    <property type="match status" value="1"/>
</dbReference>
<feature type="binding site" description="axial binding residue" evidence="20">
    <location>
        <position position="271"/>
    </location>
    <ligand>
        <name>heme c</name>
        <dbReference type="ChEBI" id="CHEBI:61717"/>
        <label>1</label>
    </ligand>
    <ligandPart>
        <name>Fe</name>
        <dbReference type="ChEBI" id="CHEBI:18248"/>
    </ligandPart>
</feature>
<reference evidence="24 25" key="1">
    <citation type="journal article" date="2016" name="Antonie Van Leeuwenhoek">
        <title>Denitratimonas tolerans gen. nov., sp. nov., a denitrifying bacterium isolated from a bioreactor for tannery wastewater treatment.</title>
        <authorList>
            <person name="Han S.I."/>
            <person name="Kim J.O."/>
            <person name="Lee Y.R."/>
            <person name="Ekpeghere K.I."/>
            <person name="Koh S.C."/>
            <person name="Whang K.S."/>
        </authorList>
    </citation>
    <scope>NUCLEOTIDE SEQUENCE [LARGE SCALE GENOMIC DNA]</scope>
    <source>
        <strain evidence="24 25">KACC 17565</strain>
    </source>
</reference>
<comment type="subcellular location">
    <subcellularLocation>
        <location evidence="1 19">Cell inner membrane</location>
    </subcellularLocation>
</comment>
<dbReference type="GO" id="GO:0020037">
    <property type="term" value="F:heme binding"/>
    <property type="evidence" value="ECO:0007669"/>
    <property type="project" value="InterPro"/>
</dbReference>
<dbReference type="GO" id="GO:0005886">
    <property type="term" value="C:plasma membrane"/>
    <property type="evidence" value="ECO:0007669"/>
    <property type="project" value="UniProtKB-SubCell"/>
</dbReference>
<dbReference type="AlphaFoldDB" id="A0AAW9R2K1"/>
<evidence type="ECO:0000256" key="2">
    <source>
        <dbReference type="ARBA" id="ARBA00004673"/>
    </source>
</evidence>
<comment type="subunit">
    <text evidence="19">Component of the cbb3-type cytochrome c oxidase.</text>
</comment>
<keyword evidence="17 19" id="KW-0406">Ion transport</keyword>
<evidence type="ECO:0000313" key="25">
    <source>
        <dbReference type="Proteomes" id="UP001364472"/>
    </source>
</evidence>
<gene>
    <name evidence="24" type="primary">ccoP</name>
    <name evidence="24" type="ORF">WB794_01745</name>
</gene>
<evidence type="ECO:0000256" key="8">
    <source>
        <dbReference type="ARBA" id="ARBA00022660"/>
    </source>
</evidence>
<dbReference type="GO" id="GO:1902600">
    <property type="term" value="P:proton transmembrane transport"/>
    <property type="evidence" value="ECO:0007669"/>
    <property type="project" value="UniProtKB-KW"/>
</dbReference>
<keyword evidence="10 19" id="KW-0479">Metal-binding</keyword>
<keyword evidence="16 19" id="KW-0408">Iron</keyword>